<gene>
    <name evidence="1" type="ordered locus">DvMF_1064</name>
</gene>
<dbReference type="KEGG" id="dvm:DvMF_1064"/>
<dbReference type="AlphaFoldDB" id="B8DPW1"/>
<organism evidence="1">
    <name type="scientific">Nitratidesulfovibrio vulgaris (strain DSM 19637 / Miyazaki F)</name>
    <name type="common">Desulfovibrio vulgaris</name>
    <dbReference type="NCBI Taxonomy" id="883"/>
    <lineage>
        <taxon>Bacteria</taxon>
        <taxon>Pseudomonadati</taxon>
        <taxon>Thermodesulfobacteriota</taxon>
        <taxon>Desulfovibrionia</taxon>
        <taxon>Desulfovibrionales</taxon>
        <taxon>Desulfovibrionaceae</taxon>
        <taxon>Nitratidesulfovibrio</taxon>
    </lineage>
</organism>
<reference evidence="1" key="1">
    <citation type="submission" date="2008-10" db="EMBL/GenBank/DDBJ databases">
        <title>Complete sequence of Desulfovibrio vulgaris str. 'Miyazaki F'.</title>
        <authorList>
            <person name="Lucas S."/>
            <person name="Copeland A."/>
            <person name="Lapidus A."/>
            <person name="Glavina del Rio T."/>
            <person name="Dalin E."/>
            <person name="Tice H."/>
            <person name="Bruce D."/>
            <person name="Goodwin L."/>
            <person name="Pitluck S."/>
            <person name="Sims D."/>
            <person name="Brettin T."/>
            <person name="Detter J.C."/>
            <person name="Han C."/>
            <person name="Larimer F."/>
            <person name="Land M."/>
            <person name="Hauser L."/>
            <person name="Kyrpides N."/>
            <person name="Mikhailova N."/>
            <person name="Hazen T.C."/>
            <person name="Richardson P."/>
        </authorList>
    </citation>
    <scope>NUCLEOTIDE SEQUENCE</scope>
    <source>
        <strain evidence="1">Miyazaki F</strain>
    </source>
</reference>
<sequence>MAPERKIRTGFARRGADGRTLLHVVPAHRQHLHEVLPHLRPRDRAELDALGPRGAVAEAARAFALSPLRWAVLRGGRCVALFGARPFPGMPDTAAPWLFGTPGLDAEGRALARLGPLFAARMRAAWPRLVNMLHAPALAERPATARWLARCGFAVAAHPMPLGHGGAPFHPFAAGDVPAASLAPEQPTNTGG</sequence>
<name>B8DPW1_NITV9</name>
<proteinExistence type="predicted"/>
<accession>B8DPW1</accession>
<evidence type="ECO:0000313" key="1">
    <source>
        <dbReference type="EMBL" id="ACL08018.1"/>
    </source>
</evidence>
<dbReference type="HOGENOM" id="CLU_1413168_0_0_7"/>
<dbReference type="EMBL" id="CP001197">
    <property type="protein sequence ID" value="ACL08018.1"/>
    <property type="molecule type" value="Genomic_DNA"/>
</dbReference>
<dbReference type="STRING" id="883.DvMF_1064"/>
<protein>
    <submittedName>
        <fullName evidence="1">Uncharacterized protein</fullName>
    </submittedName>
</protein>